<keyword evidence="3" id="KW-1185">Reference proteome</keyword>
<reference evidence="2" key="1">
    <citation type="submission" date="2023-12" db="EMBL/GenBank/DDBJ databases">
        <title>Genome assembly of Anisodus tanguticus.</title>
        <authorList>
            <person name="Wang Y.-J."/>
        </authorList>
    </citation>
    <scope>NUCLEOTIDE SEQUENCE</scope>
    <source>
        <strain evidence="2">KB-2021</strain>
        <tissue evidence="2">Leaf</tissue>
    </source>
</reference>
<protein>
    <recommendedName>
        <fullName evidence="1">Neprosin PEP catalytic domain-containing protein</fullName>
    </recommendedName>
</protein>
<gene>
    <name evidence="2" type="ORF">RND71_042589</name>
</gene>
<sequence length="154" mass="17341">MCRTQGSNRRLFHALRACLAFSSASPQNLAEFPCLSCPCDAFASLTSGLRPARTHAMPSPHALLAFDLFHFLARMPYRCHAPVRAHAMPSPRALLSRLPCLRPARVNTHDLKNERWWLLYTSALTQIDFWPPELFTGLKGFASKTAWRGEVFSS</sequence>
<evidence type="ECO:0000313" key="3">
    <source>
        <dbReference type="Proteomes" id="UP001291623"/>
    </source>
</evidence>
<accession>A0AAE1QTZ4</accession>
<dbReference type="Pfam" id="PF03080">
    <property type="entry name" value="Neprosin"/>
    <property type="match status" value="1"/>
</dbReference>
<dbReference type="AlphaFoldDB" id="A0AAE1QTZ4"/>
<dbReference type="Proteomes" id="UP001291623">
    <property type="component" value="Unassembled WGS sequence"/>
</dbReference>
<evidence type="ECO:0000259" key="1">
    <source>
        <dbReference type="Pfam" id="PF03080"/>
    </source>
</evidence>
<feature type="domain" description="Neprosin PEP catalytic" evidence="1">
    <location>
        <begin position="109"/>
        <end position="154"/>
    </location>
</feature>
<proteinExistence type="predicted"/>
<evidence type="ECO:0000313" key="2">
    <source>
        <dbReference type="EMBL" id="KAK4338102.1"/>
    </source>
</evidence>
<dbReference type="InterPro" id="IPR004314">
    <property type="entry name" value="Neprosin"/>
</dbReference>
<organism evidence="2 3">
    <name type="scientific">Anisodus tanguticus</name>
    <dbReference type="NCBI Taxonomy" id="243964"/>
    <lineage>
        <taxon>Eukaryota</taxon>
        <taxon>Viridiplantae</taxon>
        <taxon>Streptophyta</taxon>
        <taxon>Embryophyta</taxon>
        <taxon>Tracheophyta</taxon>
        <taxon>Spermatophyta</taxon>
        <taxon>Magnoliopsida</taxon>
        <taxon>eudicotyledons</taxon>
        <taxon>Gunneridae</taxon>
        <taxon>Pentapetalae</taxon>
        <taxon>asterids</taxon>
        <taxon>lamiids</taxon>
        <taxon>Solanales</taxon>
        <taxon>Solanaceae</taxon>
        <taxon>Solanoideae</taxon>
        <taxon>Hyoscyameae</taxon>
        <taxon>Anisodus</taxon>
    </lineage>
</organism>
<name>A0AAE1QTZ4_9SOLA</name>
<comment type="caution">
    <text evidence="2">The sequence shown here is derived from an EMBL/GenBank/DDBJ whole genome shotgun (WGS) entry which is preliminary data.</text>
</comment>
<dbReference type="EMBL" id="JAVYJV010000024">
    <property type="protein sequence ID" value="KAK4338102.1"/>
    <property type="molecule type" value="Genomic_DNA"/>
</dbReference>